<proteinExistence type="predicted"/>
<dbReference type="EMBL" id="HACG01008462">
    <property type="protein sequence ID" value="CEK55327.1"/>
    <property type="molecule type" value="Transcribed_RNA"/>
</dbReference>
<name>A0A0B6YGK9_9EUPU</name>
<dbReference type="Gene3D" id="3.90.1150.10">
    <property type="entry name" value="Aspartate Aminotransferase, domain 1"/>
    <property type="match status" value="1"/>
</dbReference>
<dbReference type="PANTHER" id="PTHR43686:SF1">
    <property type="entry name" value="AMINOTRAN_5 DOMAIN-CONTAINING PROTEIN"/>
    <property type="match status" value="1"/>
</dbReference>
<dbReference type="InterPro" id="IPR015422">
    <property type="entry name" value="PyrdxlP-dep_Trfase_small"/>
</dbReference>
<organism evidence="1">
    <name type="scientific">Arion vulgaris</name>
    <dbReference type="NCBI Taxonomy" id="1028688"/>
    <lineage>
        <taxon>Eukaryota</taxon>
        <taxon>Metazoa</taxon>
        <taxon>Spiralia</taxon>
        <taxon>Lophotrochozoa</taxon>
        <taxon>Mollusca</taxon>
        <taxon>Gastropoda</taxon>
        <taxon>Heterobranchia</taxon>
        <taxon>Euthyneura</taxon>
        <taxon>Panpulmonata</taxon>
        <taxon>Eupulmonata</taxon>
        <taxon>Stylommatophora</taxon>
        <taxon>Helicina</taxon>
        <taxon>Arionoidea</taxon>
        <taxon>Arionidae</taxon>
        <taxon>Arion</taxon>
    </lineage>
</organism>
<feature type="non-terminal residue" evidence="1">
    <location>
        <position position="109"/>
    </location>
</feature>
<dbReference type="PANTHER" id="PTHR43686">
    <property type="entry name" value="SULFURTRANSFERASE-RELATED"/>
    <property type="match status" value="1"/>
</dbReference>
<protein>
    <submittedName>
        <fullName evidence="1">Uncharacterized protein</fullName>
    </submittedName>
</protein>
<feature type="non-terminal residue" evidence="1">
    <location>
        <position position="1"/>
    </location>
</feature>
<accession>A0A0B6YGK9</accession>
<evidence type="ECO:0000313" key="1">
    <source>
        <dbReference type="EMBL" id="CEK55327.1"/>
    </source>
</evidence>
<gene>
    <name evidence="1" type="primary">ORF24929</name>
</gene>
<dbReference type="AlphaFoldDB" id="A0A0B6YGK9"/>
<sequence length="109" mass="12486">SGCACAGPYGMDLMGMSEKMGIKYEKLILSKPKAQETNCNPSHRCPSSPGHTKNLIFKPGFVRLSFPYFMSENCFNFVLKVIKMVSEKGWFLLPLYSYEQDTGRWWLNM</sequence>
<reference evidence="1" key="1">
    <citation type="submission" date="2014-12" db="EMBL/GenBank/DDBJ databases">
        <title>Insight into the proteome of Arion vulgaris.</title>
        <authorList>
            <person name="Aradska J."/>
            <person name="Bulat T."/>
            <person name="Smidak R."/>
            <person name="Sarate P."/>
            <person name="Gangsoo J."/>
            <person name="Sialana F."/>
            <person name="Bilban M."/>
            <person name="Lubec G."/>
        </authorList>
    </citation>
    <scope>NUCLEOTIDE SEQUENCE</scope>
    <source>
        <tissue evidence="1">Skin</tissue>
    </source>
</reference>